<evidence type="ECO:0000313" key="1">
    <source>
        <dbReference type="EMBL" id="OBY11860.1"/>
    </source>
</evidence>
<dbReference type="EMBL" id="MAPZ01000010">
    <property type="protein sequence ID" value="OBY11860.1"/>
    <property type="molecule type" value="Genomic_DNA"/>
</dbReference>
<comment type="caution">
    <text evidence="1">The sequence shown here is derived from an EMBL/GenBank/DDBJ whole genome shotgun (WGS) entry which is preliminary data.</text>
</comment>
<dbReference type="Proteomes" id="UP000092714">
    <property type="component" value="Unassembled WGS sequence"/>
</dbReference>
<keyword evidence="2" id="KW-1185">Reference proteome</keyword>
<dbReference type="RefSeq" id="WP_065254278.1">
    <property type="nucleotide sequence ID" value="NZ_MAPZ01000010.1"/>
</dbReference>
<proteinExistence type="predicted"/>
<evidence type="ECO:0000313" key="2">
    <source>
        <dbReference type="Proteomes" id="UP000092714"/>
    </source>
</evidence>
<gene>
    <name evidence="1" type="ORF">CP373A1_02745</name>
</gene>
<dbReference type="AlphaFoldDB" id="A0A1B8RSV2"/>
<protein>
    <submittedName>
        <fullName evidence="1">Uncharacterized protein</fullName>
    </submittedName>
</protein>
<sequence>MYELITQNEADRIKDILNGTGLKEDINIEVLEGKYKINAFNITESYNSERHGYDMKEFYLMDNNDKYDVLEYKGKLYEVFISFGEWGYKTRLKNTHITAGSKKFHEYSFQLELSQGIKDERNIYIVKNITNLAGNGALVRLYRGLGKDRVKKENRRERFIEEFNGEILKYEGKEWIVISKISLDDLFNDVKSEDIFYDLLNSILKAMILVEGIGEEEV</sequence>
<organism evidence="1 2">
    <name type="scientific">Clostridium paraputrificum</name>
    <dbReference type="NCBI Taxonomy" id="29363"/>
    <lineage>
        <taxon>Bacteria</taxon>
        <taxon>Bacillati</taxon>
        <taxon>Bacillota</taxon>
        <taxon>Clostridia</taxon>
        <taxon>Eubacteriales</taxon>
        <taxon>Clostridiaceae</taxon>
        <taxon>Clostridium</taxon>
    </lineage>
</organism>
<reference evidence="1 2" key="1">
    <citation type="submission" date="2016-06" db="EMBL/GenBank/DDBJ databases">
        <authorList>
            <person name="Kjaerup R.B."/>
            <person name="Dalgaard T.S."/>
            <person name="Juul-Madsen H.R."/>
        </authorList>
    </citation>
    <scope>NUCLEOTIDE SEQUENCE [LARGE SCALE GENOMIC DNA]</scope>
    <source>
        <strain evidence="1 2">373-A1</strain>
    </source>
</reference>
<name>A0A1B8RSV2_9CLOT</name>
<dbReference type="OrthoDB" id="1911285at2"/>
<accession>A0A1B8RSV2</accession>